<name>D6Z9P2_SEGRD</name>
<accession>D6Z9P2</accession>
<proteinExistence type="predicted"/>
<dbReference type="eggNOG" id="ENOG5032EII">
    <property type="taxonomic scope" value="Bacteria"/>
</dbReference>
<dbReference type="KEGG" id="srt:Srot_0076"/>
<evidence type="ECO:0000313" key="3">
    <source>
        <dbReference type="Proteomes" id="UP000002247"/>
    </source>
</evidence>
<reference evidence="2 3" key="1">
    <citation type="journal article" date="2010" name="Stand. Genomic Sci.">
        <title>Complete genome sequence of Segniliparus rotundus type strain (CDC 1076).</title>
        <authorList>
            <person name="Sikorski J."/>
            <person name="Lapidus A."/>
            <person name="Copeland A."/>
            <person name="Misra M."/>
            <person name="Glavina Del Rio T."/>
            <person name="Nolan M."/>
            <person name="Lucas S."/>
            <person name="Chen F."/>
            <person name="Tice H."/>
            <person name="Cheng J.F."/>
            <person name="Jando M."/>
            <person name="Schneider S."/>
            <person name="Bruce D."/>
            <person name="Goodwin L."/>
            <person name="Pitluck S."/>
            <person name="Liolios K."/>
            <person name="Mikhailova N."/>
            <person name="Pati A."/>
            <person name="Ivanova N."/>
            <person name="Mavromatis K."/>
            <person name="Chen A."/>
            <person name="Palaniappan K."/>
            <person name="Chertkov O."/>
            <person name="Land M."/>
            <person name="Hauser L."/>
            <person name="Chang Y.J."/>
            <person name="Jeffries C.D."/>
            <person name="Brettin T."/>
            <person name="Detter J.C."/>
            <person name="Han C."/>
            <person name="Rohde M."/>
            <person name="Goker M."/>
            <person name="Bristow J."/>
            <person name="Eisen J.A."/>
            <person name="Markowitz V."/>
            <person name="Hugenholtz P."/>
            <person name="Kyrpides N.C."/>
            <person name="Klenk H.P."/>
        </authorList>
    </citation>
    <scope>NUCLEOTIDE SEQUENCE [LARGE SCALE GENOMIC DNA]</scope>
    <source>
        <strain evidence="3">ATCC BAA-972 / CDC 1076 / CIP 108378 / DSM 44985 / JCM 13578</strain>
    </source>
</reference>
<sequence>MAYQRTDMTQYPSQHPDLRTPQGDYPPFGRPLTEYFQSWENVPPVLRSDQLTVIYVGVPDERGVRAMWHLAGPRRGLEGVALATDLSGLVMPEFERAWHESAWMTGAVPGHLSWPKRLLNLGVHISAPRLPRTILAADGRLERLVASSSADRYRLTHQLWWNSFSMDADGDLLCFTRTTGFRNLKVRLAKAPAGTLETDPAAFGNNRITVDLPLVASDPFFASPASMGTWRNNEDTATPLDALEELVRKVIPDADFTFAKTALALVAEALGNLIPGIDVGQGHIAVRNDGDVPAWPEYVIHSGSGGFCWLPDGDRMVMLPRLLPTDGKVLVSTDPSKKTFTAENEPVDIGFLGVVARSQLLDLVLKPFLEATEPLWRRGAEVFFTKPIPPKTTVQLPVRHSNENAVITARVPQRHYGPGI</sequence>
<dbReference type="EMBL" id="CP001958">
    <property type="protein sequence ID" value="ADG96569.1"/>
    <property type="molecule type" value="Genomic_DNA"/>
</dbReference>
<dbReference type="STRING" id="640132.Srot_0076"/>
<evidence type="ECO:0000256" key="1">
    <source>
        <dbReference type="SAM" id="MobiDB-lite"/>
    </source>
</evidence>
<feature type="compositionally biased region" description="Polar residues" evidence="1">
    <location>
        <begin position="1"/>
        <end position="13"/>
    </location>
</feature>
<gene>
    <name evidence="2" type="ordered locus">Srot_0076</name>
</gene>
<evidence type="ECO:0000313" key="2">
    <source>
        <dbReference type="EMBL" id="ADG96569.1"/>
    </source>
</evidence>
<organism evidence="2 3">
    <name type="scientific">Segniliparus rotundus (strain ATCC BAA-972 / CDC 1076 / CIP 108378 / DSM 44985 / JCM 13578)</name>
    <dbReference type="NCBI Taxonomy" id="640132"/>
    <lineage>
        <taxon>Bacteria</taxon>
        <taxon>Bacillati</taxon>
        <taxon>Actinomycetota</taxon>
        <taxon>Actinomycetes</taxon>
        <taxon>Mycobacteriales</taxon>
        <taxon>Segniliparaceae</taxon>
        <taxon>Segniliparus</taxon>
    </lineage>
</organism>
<keyword evidence="3" id="KW-1185">Reference proteome</keyword>
<dbReference type="Proteomes" id="UP000002247">
    <property type="component" value="Chromosome"/>
</dbReference>
<dbReference type="HOGENOM" id="CLU_754028_0_0_11"/>
<dbReference type="RefSeq" id="WP_013137025.1">
    <property type="nucleotide sequence ID" value="NC_014168.1"/>
</dbReference>
<feature type="region of interest" description="Disordered" evidence="1">
    <location>
        <begin position="1"/>
        <end position="24"/>
    </location>
</feature>
<protein>
    <submittedName>
        <fullName evidence="2">Bacteriophage protein</fullName>
    </submittedName>
</protein>
<dbReference type="AlphaFoldDB" id="D6Z9P2"/>
<dbReference type="OrthoDB" id="4719558at2"/>